<keyword evidence="5" id="KW-0633">Potassium transport</keyword>
<accession>A0A8D8A8G7</accession>
<dbReference type="GO" id="GO:0001671">
    <property type="term" value="F:ATPase activator activity"/>
    <property type="evidence" value="ECO:0007669"/>
    <property type="project" value="TreeGrafter"/>
</dbReference>
<evidence type="ECO:0000256" key="18">
    <source>
        <dbReference type="SAM" id="Phobius"/>
    </source>
</evidence>
<keyword evidence="3" id="KW-0813">Transport</keyword>
<comment type="subcellular location">
    <subcellularLocation>
        <location evidence="1">Cell membrane</location>
        <topology evidence="1">Single-pass type II membrane protein</topology>
    </subcellularLocation>
</comment>
<dbReference type="Gene3D" id="2.60.40.1660">
    <property type="entry name" value="Na, k-atpase alpha subunit"/>
    <property type="match status" value="1"/>
</dbReference>
<evidence type="ECO:0000256" key="12">
    <source>
        <dbReference type="ARBA" id="ARBA00023065"/>
    </source>
</evidence>
<dbReference type="GO" id="GO:0006883">
    <property type="term" value="P:intracellular sodium ion homeostasis"/>
    <property type="evidence" value="ECO:0007669"/>
    <property type="project" value="TreeGrafter"/>
</dbReference>
<dbReference type="EMBL" id="HBUE01017880">
    <property type="protein sequence ID" value="CAG6451210.1"/>
    <property type="molecule type" value="Transcribed_RNA"/>
</dbReference>
<keyword evidence="4" id="KW-1003">Cell membrane</keyword>
<dbReference type="InterPro" id="IPR038702">
    <property type="entry name" value="Na/K_ATPase_sub_beta_sf"/>
</dbReference>
<name>A0A8D8A8G7_CULPI</name>
<evidence type="ECO:0000256" key="6">
    <source>
        <dbReference type="ARBA" id="ARBA00022607"/>
    </source>
</evidence>
<sequence>MSKEKKVSRVVTTYEFPSKPEKRTFGQFIFDKDTGYVCGRSTKNWGQLMLFYLAFYVVLAALFTICMQTLLATMNHQFPKWQLDASLIGTSPGLAYRPMPDDPDISGTVIEYRAANKSDVKQWVNRLDNFLAPYRDHELLPGGGKNQVPCDFDTKLNPGQVCEVDVKQFTPCTSEQGYSYNKSAPCIFVKLNKIYGWLPEFYDDVDDLPEDMPTDLVDHIKSLKPKDRQQVWVSCKGLSDSDDIGPVEYSNSRGFPSFYYPYTNQQGYLSPLVAVHFARPPGKNRLPTTKLTNNKKVLQLQKNRCFSFCVHHAIFVLPLAVKTAINVECRAWAKNVMYRGGHRDRRGSIHFVLLIE</sequence>
<dbReference type="PANTHER" id="PTHR11523">
    <property type="entry name" value="SODIUM/POTASSIUM-DEPENDENT ATPASE BETA SUBUNIT"/>
    <property type="match status" value="1"/>
</dbReference>
<proteinExistence type="inferred from homology"/>
<comment type="function">
    <text evidence="17">This is the non-catalytic component of the active enzyme, which catalyzes the hydrolysis of ATP coupled with the exchange of Na(+) and K(+) ions across the plasma membrane. The beta subunit regulates, through assembly of alpha/beta heterodimers, the number of sodium pumps transported to the plasma membrane.</text>
</comment>
<evidence type="ECO:0000256" key="13">
    <source>
        <dbReference type="ARBA" id="ARBA00023136"/>
    </source>
</evidence>
<keyword evidence="8" id="KW-0630">Potassium</keyword>
<keyword evidence="10 18" id="KW-1133">Transmembrane helix</keyword>
<evidence type="ECO:0000256" key="7">
    <source>
        <dbReference type="ARBA" id="ARBA00022692"/>
    </source>
</evidence>
<evidence type="ECO:0000256" key="17">
    <source>
        <dbReference type="ARBA" id="ARBA00025540"/>
    </source>
</evidence>
<dbReference type="PANTHER" id="PTHR11523:SF46">
    <property type="entry name" value="SODIUM_POTASSIUM-TRANSPORTING ATPASE SUBUNIT BETA-2"/>
    <property type="match status" value="1"/>
</dbReference>
<keyword evidence="7 18" id="KW-0812">Transmembrane</keyword>
<keyword evidence="13 18" id="KW-0472">Membrane</keyword>
<keyword evidence="14" id="KW-1015">Disulfide bond</keyword>
<dbReference type="Pfam" id="PF00287">
    <property type="entry name" value="Na_K-ATPase"/>
    <property type="match status" value="1"/>
</dbReference>
<evidence type="ECO:0000256" key="16">
    <source>
        <dbReference type="ARBA" id="ARBA00023201"/>
    </source>
</evidence>
<organism evidence="19">
    <name type="scientific">Culex pipiens</name>
    <name type="common">House mosquito</name>
    <dbReference type="NCBI Taxonomy" id="7175"/>
    <lineage>
        <taxon>Eukaryota</taxon>
        <taxon>Metazoa</taxon>
        <taxon>Ecdysozoa</taxon>
        <taxon>Arthropoda</taxon>
        <taxon>Hexapoda</taxon>
        <taxon>Insecta</taxon>
        <taxon>Pterygota</taxon>
        <taxon>Neoptera</taxon>
        <taxon>Endopterygota</taxon>
        <taxon>Diptera</taxon>
        <taxon>Nematocera</taxon>
        <taxon>Culicoidea</taxon>
        <taxon>Culicidae</taxon>
        <taxon>Culicinae</taxon>
        <taxon>Culicini</taxon>
        <taxon>Culex</taxon>
        <taxon>Culex</taxon>
    </lineage>
</organism>
<evidence type="ECO:0000256" key="5">
    <source>
        <dbReference type="ARBA" id="ARBA00022538"/>
    </source>
</evidence>
<dbReference type="GO" id="GO:0030007">
    <property type="term" value="P:intracellular potassium ion homeostasis"/>
    <property type="evidence" value="ECO:0007669"/>
    <property type="project" value="TreeGrafter"/>
</dbReference>
<keyword evidence="6" id="KW-0740">Sodium/potassium transport</keyword>
<evidence type="ECO:0000256" key="9">
    <source>
        <dbReference type="ARBA" id="ARBA00022968"/>
    </source>
</evidence>
<evidence type="ECO:0000256" key="11">
    <source>
        <dbReference type="ARBA" id="ARBA00023053"/>
    </source>
</evidence>
<evidence type="ECO:0000256" key="8">
    <source>
        <dbReference type="ARBA" id="ARBA00022958"/>
    </source>
</evidence>
<evidence type="ECO:0000256" key="4">
    <source>
        <dbReference type="ARBA" id="ARBA00022475"/>
    </source>
</evidence>
<keyword evidence="9" id="KW-0735">Signal-anchor</keyword>
<protein>
    <submittedName>
        <fullName evidence="19">Sodium/potassium-transporting ATPase subunit beta-2</fullName>
    </submittedName>
</protein>
<dbReference type="GO" id="GO:1990573">
    <property type="term" value="P:potassium ion import across plasma membrane"/>
    <property type="evidence" value="ECO:0007669"/>
    <property type="project" value="TreeGrafter"/>
</dbReference>
<dbReference type="InterPro" id="IPR000402">
    <property type="entry name" value="Na/K_ATPase_sub_beta"/>
</dbReference>
<dbReference type="GO" id="GO:0005890">
    <property type="term" value="C:sodium:potassium-exchanging ATPase complex"/>
    <property type="evidence" value="ECO:0007669"/>
    <property type="project" value="InterPro"/>
</dbReference>
<evidence type="ECO:0000256" key="2">
    <source>
        <dbReference type="ARBA" id="ARBA00005876"/>
    </source>
</evidence>
<keyword evidence="16" id="KW-0739">Sodium transport</keyword>
<evidence type="ECO:0000256" key="3">
    <source>
        <dbReference type="ARBA" id="ARBA00022448"/>
    </source>
</evidence>
<reference evidence="19" key="1">
    <citation type="submission" date="2021-05" db="EMBL/GenBank/DDBJ databases">
        <authorList>
            <person name="Alioto T."/>
            <person name="Alioto T."/>
            <person name="Gomez Garrido J."/>
        </authorList>
    </citation>
    <scope>NUCLEOTIDE SEQUENCE</scope>
</reference>
<dbReference type="FunFam" id="2.60.40.1660:FF:000004">
    <property type="entry name" value="sodium/potassium-transporting ATPase subunit beta-2"/>
    <property type="match status" value="1"/>
</dbReference>
<evidence type="ECO:0000256" key="15">
    <source>
        <dbReference type="ARBA" id="ARBA00023180"/>
    </source>
</evidence>
<dbReference type="AlphaFoldDB" id="A0A8D8A8G7"/>
<evidence type="ECO:0000256" key="14">
    <source>
        <dbReference type="ARBA" id="ARBA00023157"/>
    </source>
</evidence>
<keyword evidence="12" id="KW-0406">Ion transport</keyword>
<evidence type="ECO:0000313" key="19">
    <source>
        <dbReference type="EMBL" id="CAG6451210.1"/>
    </source>
</evidence>
<dbReference type="GO" id="GO:0036376">
    <property type="term" value="P:sodium ion export across plasma membrane"/>
    <property type="evidence" value="ECO:0007669"/>
    <property type="project" value="TreeGrafter"/>
</dbReference>
<keyword evidence="11" id="KW-0915">Sodium</keyword>
<evidence type="ECO:0000256" key="10">
    <source>
        <dbReference type="ARBA" id="ARBA00022989"/>
    </source>
</evidence>
<keyword evidence="15" id="KW-0325">Glycoprotein</keyword>
<feature type="transmembrane region" description="Helical" evidence="18">
    <location>
        <begin position="50"/>
        <end position="71"/>
    </location>
</feature>
<comment type="similarity">
    <text evidence="2">Belongs to the X(+)/potassium ATPases subunit beta family.</text>
</comment>
<evidence type="ECO:0000256" key="1">
    <source>
        <dbReference type="ARBA" id="ARBA00004401"/>
    </source>
</evidence>